<dbReference type="OrthoDB" id="2950951at2759"/>
<gene>
    <name evidence="1" type="ORF">FA13DRAFT_1736437</name>
</gene>
<dbReference type="Proteomes" id="UP000298030">
    <property type="component" value="Unassembled WGS sequence"/>
</dbReference>
<reference evidence="1 2" key="1">
    <citation type="journal article" date="2019" name="Nat. Ecol. Evol.">
        <title>Megaphylogeny resolves global patterns of mushroom evolution.</title>
        <authorList>
            <person name="Varga T."/>
            <person name="Krizsan K."/>
            <person name="Foldi C."/>
            <person name="Dima B."/>
            <person name="Sanchez-Garcia M."/>
            <person name="Sanchez-Ramirez S."/>
            <person name="Szollosi G.J."/>
            <person name="Szarkandi J.G."/>
            <person name="Papp V."/>
            <person name="Albert L."/>
            <person name="Andreopoulos W."/>
            <person name="Angelini C."/>
            <person name="Antonin V."/>
            <person name="Barry K.W."/>
            <person name="Bougher N.L."/>
            <person name="Buchanan P."/>
            <person name="Buyck B."/>
            <person name="Bense V."/>
            <person name="Catcheside P."/>
            <person name="Chovatia M."/>
            <person name="Cooper J."/>
            <person name="Damon W."/>
            <person name="Desjardin D."/>
            <person name="Finy P."/>
            <person name="Geml J."/>
            <person name="Haridas S."/>
            <person name="Hughes K."/>
            <person name="Justo A."/>
            <person name="Karasinski D."/>
            <person name="Kautmanova I."/>
            <person name="Kiss B."/>
            <person name="Kocsube S."/>
            <person name="Kotiranta H."/>
            <person name="LaButti K.M."/>
            <person name="Lechner B.E."/>
            <person name="Liimatainen K."/>
            <person name="Lipzen A."/>
            <person name="Lukacs Z."/>
            <person name="Mihaltcheva S."/>
            <person name="Morgado L.N."/>
            <person name="Niskanen T."/>
            <person name="Noordeloos M.E."/>
            <person name="Ohm R.A."/>
            <person name="Ortiz-Santana B."/>
            <person name="Ovrebo C."/>
            <person name="Racz N."/>
            <person name="Riley R."/>
            <person name="Savchenko A."/>
            <person name="Shiryaev A."/>
            <person name="Soop K."/>
            <person name="Spirin V."/>
            <person name="Szebenyi C."/>
            <person name="Tomsovsky M."/>
            <person name="Tulloss R.E."/>
            <person name="Uehling J."/>
            <person name="Grigoriev I.V."/>
            <person name="Vagvolgyi C."/>
            <person name="Papp T."/>
            <person name="Martin F.M."/>
            <person name="Miettinen O."/>
            <person name="Hibbett D.S."/>
            <person name="Nagy L.G."/>
        </authorList>
    </citation>
    <scope>NUCLEOTIDE SEQUENCE [LARGE SCALE GENOMIC DNA]</scope>
    <source>
        <strain evidence="1 2">FP101781</strain>
    </source>
</reference>
<dbReference type="EMBL" id="QPFP01000039">
    <property type="protein sequence ID" value="TEB27588.1"/>
    <property type="molecule type" value="Genomic_DNA"/>
</dbReference>
<keyword evidence="2" id="KW-1185">Reference proteome</keyword>
<name>A0A4Y7T0X7_COPMI</name>
<dbReference type="AlphaFoldDB" id="A0A4Y7T0X7"/>
<accession>A0A4Y7T0X7</accession>
<sequence length="228" mass="25811">MKNVIQDTDCRGFIPHGVMAEWDLVRRFGRDMMQVVKRMFFAVQKPEAVRRSLDIILKKSQDEATLLLGGTTALFAGGEDATPEDSIAMAGYLMHFLGGGPKNLEFTAIISPSHIQNFFISNLGMLCKGHSTLRSAAINLDKIVKTSEKRFIDLFRSYRVHLSPNGLEEELQTLLHTPNNICLVLWQGWLGMLAYYNSCRVRRLGIEATEEWVQFVLAQDSYLLPVRC</sequence>
<organism evidence="1 2">
    <name type="scientific">Coprinellus micaceus</name>
    <name type="common">Glistening ink-cap mushroom</name>
    <name type="synonym">Coprinus micaceus</name>
    <dbReference type="NCBI Taxonomy" id="71717"/>
    <lineage>
        <taxon>Eukaryota</taxon>
        <taxon>Fungi</taxon>
        <taxon>Dikarya</taxon>
        <taxon>Basidiomycota</taxon>
        <taxon>Agaricomycotina</taxon>
        <taxon>Agaricomycetes</taxon>
        <taxon>Agaricomycetidae</taxon>
        <taxon>Agaricales</taxon>
        <taxon>Agaricineae</taxon>
        <taxon>Psathyrellaceae</taxon>
        <taxon>Coprinellus</taxon>
    </lineage>
</organism>
<evidence type="ECO:0000313" key="2">
    <source>
        <dbReference type="Proteomes" id="UP000298030"/>
    </source>
</evidence>
<feature type="non-terminal residue" evidence="1">
    <location>
        <position position="228"/>
    </location>
</feature>
<evidence type="ECO:0000313" key="1">
    <source>
        <dbReference type="EMBL" id="TEB27588.1"/>
    </source>
</evidence>
<protein>
    <submittedName>
        <fullName evidence="1">Uncharacterized protein</fullName>
    </submittedName>
</protein>
<proteinExistence type="predicted"/>
<comment type="caution">
    <text evidence="1">The sequence shown here is derived from an EMBL/GenBank/DDBJ whole genome shotgun (WGS) entry which is preliminary data.</text>
</comment>